<evidence type="ECO:0000313" key="11">
    <source>
        <dbReference type="EMBL" id="QIA64179.1"/>
    </source>
</evidence>
<dbReference type="InterPro" id="IPR015883">
    <property type="entry name" value="Glyco_hydro_20_cat"/>
</dbReference>
<keyword evidence="4 11" id="KW-0378">Hydrolase</keyword>
<evidence type="ECO:0000259" key="9">
    <source>
        <dbReference type="Pfam" id="PF00728"/>
    </source>
</evidence>
<sequence>MSYRVDFNVVSQQENLSRLAVTLHNLSDDTITIKRFNFIFDRFITPSSVKEGDFSQVGSYCQYTPHSPLLQANTSMYFEFDVVTFPLRYLTDGLKDASIDIKESNETLPVTLTPFVLLEPITHTPSIDDVNEECIALIPKPLKQTETQGYLELGRTFNLISSHPQADNALNWLQTEALQLLGLSLNRVPSDANPSVDFLLNPVLESECYKITITELGCRVEANDRAGFHNASATLLQLFTIRSNGECRLPLLTIQDQPRFNYRGFMLDCARHFHSLESVKRLINQLAHYKINTFHWHLTDDEAWRIEIKALPQLTDIGAWRGPTLPIAPQFSHAAQTYGGYYTQEEIKDVIHYAQQRGITVIPEIDIPGHCRAAIRSLPEMLVDGNDFSQYRSVQSYTDNVLSPALAGTYEFLDIVLTEIAELFPAKWVHIGADEVPKGVWTDSPACQQMMAEQGYQSPLELQGHLLRYAEQKLKNLGKRMVGWEEAQHGNKVSKDTVIYSWLSEQAAIDCAKQGFDVILQPAQYTYLDMAQSECTNEPGVDWANAISLEHAYHYQPLASIDERDPIHKRVQGIQAAIWCEIVPNQERLDYMLFPRITALAEVMWSSNQQRNWSNYLARLKGHLPRLEQQNIAYRPPWAH</sequence>
<evidence type="ECO:0000259" key="10">
    <source>
        <dbReference type="Pfam" id="PF02838"/>
    </source>
</evidence>
<evidence type="ECO:0000313" key="12">
    <source>
        <dbReference type="Proteomes" id="UP000464262"/>
    </source>
</evidence>
<dbReference type="InterPro" id="IPR017853">
    <property type="entry name" value="GH"/>
</dbReference>
<keyword evidence="5" id="KW-0326">Glycosidase</keyword>
<dbReference type="GO" id="GO:0016020">
    <property type="term" value="C:membrane"/>
    <property type="evidence" value="ECO:0007669"/>
    <property type="project" value="TreeGrafter"/>
</dbReference>
<accession>A0A7Z2T4D9</accession>
<dbReference type="CDD" id="cd06563">
    <property type="entry name" value="GH20_chitobiase-like"/>
    <property type="match status" value="1"/>
</dbReference>
<organism evidence="11 12">
    <name type="scientific">Vibrio astriarenae</name>
    <dbReference type="NCBI Taxonomy" id="1481923"/>
    <lineage>
        <taxon>Bacteria</taxon>
        <taxon>Pseudomonadati</taxon>
        <taxon>Pseudomonadota</taxon>
        <taxon>Gammaproteobacteria</taxon>
        <taxon>Vibrionales</taxon>
        <taxon>Vibrionaceae</taxon>
        <taxon>Vibrio</taxon>
    </lineage>
</organism>
<reference evidence="11 12" key="1">
    <citation type="submission" date="2020-01" db="EMBL/GenBank/DDBJ databases">
        <title>Whole genome and functional gene identification of agarase of Vibrio HN897.</title>
        <authorList>
            <person name="Liu Y."/>
            <person name="Zhao Z."/>
        </authorList>
    </citation>
    <scope>NUCLEOTIDE SEQUENCE [LARGE SCALE GENOMIC DNA]</scope>
    <source>
        <strain evidence="11 12">HN897</strain>
    </source>
</reference>
<dbReference type="PANTHER" id="PTHR22600">
    <property type="entry name" value="BETA-HEXOSAMINIDASE"/>
    <property type="match status" value="1"/>
</dbReference>
<evidence type="ECO:0000256" key="3">
    <source>
        <dbReference type="ARBA" id="ARBA00012663"/>
    </source>
</evidence>
<gene>
    <name evidence="11" type="ORF">GT360_11925</name>
</gene>
<proteinExistence type="inferred from homology"/>
<dbReference type="Gene3D" id="3.30.379.10">
    <property type="entry name" value="Chitobiase/beta-hexosaminidase domain 2-like"/>
    <property type="match status" value="1"/>
</dbReference>
<feature type="domain" description="Beta-hexosaminidase bacterial type N-terminal" evidence="10">
    <location>
        <begin position="136"/>
        <end position="257"/>
    </location>
</feature>
<dbReference type="GO" id="GO:0030203">
    <property type="term" value="P:glycosaminoglycan metabolic process"/>
    <property type="evidence" value="ECO:0007669"/>
    <property type="project" value="TreeGrafter"/>
</dbReference>
<dbReference type="SUPFAM" id="SSF51445">
    <property type="entry name" value="(Trans)glycosidases"/>
    <property type="match status" value="1"/>
</dbReference>
<dbReference type="InterPro" id="IPR029018">
    <property type="entry name" value="Hex-like_dom2"/>
</dbReference>
<feature type="domain" description="Glycoside hydrolase family 20 catalytic" evidence="9">
    <location>
        <begin position="260"/>
        <end position="607"/>
    </location>
</feature>
<dbReference type="InterPro" id="IPR025705">
    <property type="entry name" value="Beta_hexosaminidase_sua/sub"/>
</dbReference>
<dbReference type="PANTHER" id="PTHR22600:SF57">
    <property type="entry name" value="BETA-N-ACETYLHEXOSAMINIDASE"/>
    <property type="match status" value="1"/>
</dbReference>
<dbReference type="RefSeq" id="WP_164649088.1">
    <property type="nucleotide sequence ID" value="NZ_CP047475.1"/>
</dbReference>
<dbReference type="GO" id="GO:0005975">
    <property type="term" value="P:carbohydrate metabolic process"/>
    <property type="evidence" value="ECO:0007669"/>
    <property type="project" value="InterPro"/>
</dbReference>
<dbReference type="InterPro" id="IPR015882">
    <property type="entry name" value="HEX_bac_N"/>
</dbReference>
<evidence type="ECO:0000256" key="7">
    <source>
        <dbReference type="ARBA" id="ARBA00033000"/>
    </source>
</evidence>
<evidence type="ECO:0000256" key="2">
    <source>
        <dbReference type="ARBA" id="ARBA00006285"/>
    </source>
</evidence>
<evidence type="ECO:0000256" key="1">
    <source>
        <dbReference type="ARBA" id="ARBA00001231"/>
    </source>
</evidence>
<evidence type="ECO:0000256" key="5">
    <source>
        <dbReference type="ARBA" id="ARBA00023295"/>
    </source>
</evidence>
<evidence type="ECO:0000256" key="6">
    <source>
        <dbReference type="ARBA" id="ARBA00030512"/>
    </source>
</evidence>
<dbReference type="EC" id="3.2.1.52" evidence="3"/>
<dbReference type="Gene3D" id="3.20.20.80">
    <property type="entry name" value="Glycosidases"/>
    <property type="match status" value="1"/>
</dbReference>
<name>A0A7Z2T4D9_9VIBR</name>
<dbReference type="Pfam" id="PF00728">
    <property type="entry name" value="Glyco_hydro_20"/>
    <property type="match status" value="1"/>
</dbReference>
<evidence type="ECO:0000256" key="4">
    <source>
        <dbReference type="ARBA" id="ARBA00022801"/>
    </source>
</evidence>
<feature type="active site" description="Proton donor" evidence="8">
    <location>
        <position position="435"/>
    </location>
</feature>
<dbReference type="PRINTS" id="PR00738">
    <property type="entry name" value="GLHYDRLASE20"/>
</dbReference>
<dbReference type="KEGG" id="vas:GT360_11925"/>
<dbReference type="SUPFAM" id="SSF55545">
    <property type="entry name" value="beta-N-acetylhexosaminidase-like domain"/>
    <property type="match status" value="1"/>
</dbReference>
<evidence type="ECO:0000256" key="8">
    <source>
        <dbReference type="PIRSR" id="PIRSR625705-1"/>
    </source>
</evidence>
<keyword evidence="12" id="KW-1185">Reference proteome</keyword>
<dbReference type="Proteomes" id="UP000464262">
    <property type="component" value="Chromosome 1"/>
</dbReference>
<comment type="catalytic activity">
    <reaction evidence="1">
        <text>Hydrolysis of terminal non-reducing N-acetyl-D-hexosamine residues in N-acetyl-beta-D-hexosaminides.</text>
        <dbReference type="EC" id="3.2.1.52"/>
    </reaction>
</comment>
<comment type="similarity">
    <text evidence="2">Belongs to the glycosyl hydrolase 20 family.</text>
</comment>
<dbReference type="EMBL" id="CP047475">
    <property type="protein sequence ID" value="QIA64179.1"/>
    <property type="molecule type" value="Genomic_DNA"/>
</dbReference>
<protein>
    <recommendedName>
        <fullName evidence="3">beta-N-acetylhexosaminidase</fullName>
        <ecNumber evidence="3">3.2.1.52</ecNumber>
    </recommendedName>
    <alternativeName>
        <fullName evidence="6">Beta-N-acetylhexosaminidase</fullName>
    </alternativeName>
    <alternativeName>
        <fullName evidence="7">N-acetyl-beta-glucosaminidase</fullName>
    </alternativeName>
</protein>
<dbReference type="Pfam" id="PF02838">
    <property type="entry name" value="Glyco_hydro_20b"/>
    <property type="match status" value="1"/>
</dbReference>
<dbReference type="GO" id="GO:0004563">
    <property type="term" value="F:beta-N-acetylhexosaminidase activity"/>
    <property type="evidence" value="ECO:0007669"/>
    <property type="project" value="UniProtKB-EC"/>
</dbReference>
<dbReference type="AlphaFoldDB" id="A0A7Z2T4D9"/>